<evidence type="ECO:0000256" key="8">
    <source>
        <dbReference type="ARBA" id="ARBA00022741"/>
    </source>
</evidence>
<keyword evidence="12" id="KW-0902">Two-component regulatory system</keyword>
<evidence type="ECO:0000256" key="15">
    <source>
        <dbReference type="SAM" id="Phobius"/>
    </source>
</evidence>
<keyword evidence="9" id="KW-0418">Kinase</keyword>
<evidence type="ECO:0000256" key="14">
    <source>
        <dbReference type="SAM" id="MobiDB-lite"/>
    </source>
</evidence>
<dbReference type="InterPro" id="IPR036890">
    <property type="entry name" value="HATPase_C_sf"/>
</dbReference>
<evidence type="ECO:0000256" key="3">
    <source>
        <dbReference type="ARBA" id="ARBA00004236"/>
    </source>
</evidence>
<keyword evidence="10" id="KW-0067">ATP-binding</keyword>
<sequence>MSAERMPDTAASTGVPLPSPRSSGLGTGALGWRREVAGFATAVIAGPLLSWLLFALRSQESITYEVLSFQLLVVVVAIIGGLRPAVFTAVLSGVTLDLLFVAPVFTIAIDHPLHIVALALYVIIAVLVGLIVVQAANRARAARRATAEAELLVSVAGNVLRGDSAVLALITRTREAFGLSGVRLVGADGEVLARDGEPVRDGRETTIPVGWSSGSGPRAFLELHGGPLDAPSRRLVEVIVAQLSAAIEHTDLSATAGEAKTLAETDRVRSALLSALSHDLRRPLSAAVAAIGGLRGVHGLSEPDREELLATADESLSTLSRLITDLLDVSRVQAGVLAVSATRVDAEASILSALDELRLGPDDVALALDPDLPGLHADPVLLQRVLVNLLANALAHSPEGSRVTVAAHLVGERAEIRIIDRGEGVPTERQSSIFQPFQRYGDTDNTTGLGLGLALSKGFTEGMGGSLTPEDTPGGGLTMVISLPLAAGESDIQEAE</sequence>
<dbReference type="EMBL" id="BMCM01000001">
    <property type="protein sequence ID" value="GGD70882.1"/>
    <property type="molecule type" value="Genomic_DNA"/>
</dbReference>
<evidence type="ECO:0000259" key="16">
    <source>
        <dbReference type="PROSITE" id="PS50109"/>
    </source>
</evidence>
<evidence type="ECO:0000256" key="6">
    <source>
        <dbReference type="ARBA" id="ARBA00022679"/>
    </source>
</evidence>
<keyword evidence="5" id="KW-0597">Phosphoprotein</keyword>
<keyword evidence="11 15" id="KW-1133">Transmembrane helix</keyword>
<proteinExistence type="predicted"/>
<comment type="caution">
    <text evidence="17">The sequence shown here is derived from an EMBL/GenBank/DDBJ whole genome shotgun (WGS) entry which is preliminary data.</text>
</comment>
<protein>
    <recommendedName>
        <fullName evidence="4">histidine kinase</fullName>
        <ecNumber evidence="4">2.7.13.3</ecNumber>
    </recommendedName>
</protein>
<evidence type="ECO:0000256" key="9">
    <source>
        <dbReference type="ARBA" id="ARBA00022777"/>
    </source>
</evidence>
<name>A0ABQ1RK23_9MICO</name>
<dbReference type="Proteomes" id="UP000629365">
    <property type="component" value="Unassembled WGS sequence"/>
</dbReference>
<dbReference type="PROSITE" id="PS50109">
    <property type="entry name" value="HIS_KIN"/>
    <property type="match status" value="1"/>
</dbReference>
<keyword evidence="7 15" id="KW-0812">Transmembrane</keyword>
<dbReference type="InterPro" id="IPR004358">
    <property type="entry name" value="Sig_transdc_His_kin-like_C"/>
</dbReference>
<dbReference type="InterPro" id="IPR052023">
    <property type="entry name" value="Histidine_kinase_KdpD"/>
</dbReference>
<reference evidence="18" key="1">
    <citation type="journal article" date="2019" name="Int. J. Syst. Evol. Microbiol.">
        <title>The Global Catalogue of Microorganisms (GCM) 10K type strain sequencing project: providing services to taxonomists for standard genome sequencing and annotation.</title>
        <authorList>
            <consortium name="The Broad Institute Genomics Platform"/>
            <consortium name="The Broad Institute Genome Sequencing Center for Infectious Disease"/>
            <person name="Wu L."/>
            <person name="Ma J."/>
        </authorList>
    </citation>
    <scope>NUCLEOTIDE SEQUENCE [LARGE SCALE GENOMIC DNA]</scope>
    <source>
        <strain evidence="18">CCM 7640</strain>
    </source>
</reference>
<dbReference type="SMART" id="SM00388">
    <property type="entry name" value="HisKA"/>
    <property type="match status" value="1"/>
</dbReference>
<evidence type="ECO:0000256" key="7">
    <source>
        <dbReference type="ARBA" id="ARBA00022692"/>
    </source>
</evidence>
<evidence type="ECO:0000256" key="12">
    <source>
        <dbReference type="ARBA" id="ARBA00023012"/>
    </source>
</evidence>
<dbReference type="InterPro" id="IPR036097">
    <property type="entry name" value="HisK_dim/P_sf"/>
</dbReference>
<dbReference type="Pfam" id="PF00512">
    <property type="entry name" value="HisKA"/>
    <property type="match status" value="1"/>
</dbReference>
<dbReference type="EC" id="2.7.13.3" evidence="4"/>
<feature type="transmembrane region" description="Helical" evidence="15">
    <location>
        <begin position="36"/>
        <end position="56"/>
    </location>
</feature>
<dbReference type="Gene3D" id="1.10.287.130">
    <property type="match status" value="1"/>
</dbReference>
<dbReference type="Gene3D" id="3.30.565.10">
    <property type="entry name" value="Histidine kinase-like ATPase, C-terminal domain"/>
    <property type="match status" value="1"/>
</dbReference>
<dbReference type="Pfam" id="PF13493">
    <property type="entry name" value="DUF4118"/>
    <property type="match status" value="1"/>
</dbReference>
<feature type="domain" description="Histidine kinase" evidence="16">
    <location>
        <begin position="275"/>
        <end position="487"/>
    </location>
</feature>
<dbReference type="InterPro" id="IPR038318">
    <property type="entry name" value="KdpD_sf"/>
</dbReference>
<organism evidence="17 18">
    <name type="scientific">Microbacterium murale</name>
    <dbReference type="NCBI Taxonomy" id="1081040"/>
    <lineage>
        <taxon>Bacteria</taxon>
        <taxon>Bacillati</taxon>
        <taxon>Actinomycetota</taxon>
        <taxon>Actinomycetes</taxon>
        <taxon>Micrococcales</taxon>
        <taxon>Microbacteriaceae</taxon>
        <taxon>Microbacterium</taxon>
    </lineage>
</organism>
<dbReference type="RefSeq" id="WP_188435657.1">
    <property type="nucleotide sequence ID" value="NZ_BMCM01000001.1"/>
</dbReference>
<keyword evidence="8" id="KW-0547">Nucleotide-binding</keyword>
<dbReference type="Gene3D" id="1.20.120.620">
    <property type="entry name" value="Backbone structure of the membrane domain of e. Coli histidine kinase receptor kdpd"/>
    <property type="match status" value="1"/>
</dbReference>
<evidence type="ECO:0000256" key="10">
    <source>
        <dbReference type="ARBA" id="ARBA00022840"/>
    </source>
</evidence>
<dbReference type="InterPro" id="IPR003661">
    <property type="entry name" value="HisK_dim/P_dom"/>
</dbReference>
<evidence type="ECO:0000256" key="1">
    <source>
        <dbReference type="ARBA" id="ARBA00000085"/>
    </source>
</evidence>
<dbReference type="CDD" id="cd00082">
    <property type="entry name" value="HisKA"/>
    <property type="match status" value="1"/>
</dbReference>
<comment type="subcellular location">
    <subcellularLocation>
        <location evidence="3">Cell membrane</location>
    </subcellularLocation>
    <subcellularLocation>
        <location evidence="2">Membrane</location>
        <topology evidence="2">Multi-pass membrane protein</topology>
    </subcellularLocation>
</comment>
<evidence type="ECO:0000256" key="2">
    <source>
        <dbReference type="ARBA" id="ARBA00004141"/>
    </source>
</evidence>
<dbReference type="InterPro" id="IPR003594">
    <property type="entry name" value="HATPase_dom"/>
</dbReference>
<evidence type="ECO:0000313" key="18">
    <source>
        <dbReference type="Proteomes" id="UP000629365"/>
    </source>
</evidence>
<feature type="transmembrane region" description="Helical" evidence="15">
    <location>
        <begin position="62"/>
        <end position="82"/>
    </location>
</feature>
<feature type="region of interest" description="Disordered" evidence="14">
    <location>
        <begin position="1"/>
        <end position="22"/>
    </location>
</feature>
<comment type="catalytic activity">
    <reaction evidence="1">
        <text>ATP + protein L-histidine = ADP + protein N-phospho-L-histidine.</text>
        <dbReference type="EC" id="2.7.13.3"/>
    </reaction>
</comment>
<dbReference type="InterPro" id="IPR005467">
    <property type="entry name" value="His_kinase_dom"/>
</dbReference>
<dbReference type="SMART" id="SM00387">
    <property type="entry name" value="HATPase_c"/>
    <property type="match status" value="1"/>
</dbReference>
<keyword evidence="18" id="KW-1185">Reference proteome</keyword>
<feature type="transmembrane region" description="Helical" evidence="15">
    <location>
        <begin position="115"/>
        <end position="136"/>
    </location>
</feature>
<evidence type="ECO:0000256" key="13">
    <source>
        <dbReference type="ARBA" id="ARBA00023136"/>
    </source>
</evidence>
<gene>
    <name evidence="17" type="ORF">GCM10007269_12620</name>
</gene>
<evidence type="ECO:0000256" key="4">
    <source>
        <dbReference type="ARBA" id="ARBA00012438"/>
    </source>
</evidence>
<keyword evidence="6" id="KW-0808">Transferase</keyword>
<accession>A0ABQ1RK23</accession>
<dbReference type="PANTHER" id="PTHR45569:SF1">
    <property type="entry name" value="SENSOR PROTEIN KDPD"/>
    <property type="match status" value="1"/>
</dbReference>
<feature type="transmembrane region" description="Helical" evidence="15">
    <location>
        <begin position="89"/>
        <end position="109"/>
    </location>
</feature>
<dbReference type="Pfam" id="PF02518">
    <property type="entry name" value="HATPase_c"/>
    <property type="match status" value="1"/>
</dbReference>
<evidence type="ECO:0000313" key="17">
    <source>
        <dbReference type="EMBL" id="GGD70882.1"/>
    </source>
</evidence>
<dbReference type="InterPro" id="IPR025201">
    <property type="entry name" value="KdpD_TM"/>
</dbReference>
<evidence type="ECO:0000256" key="5">
    <source>
        <dbReference type="ARBA" id="ARBA00022553"/>
    </source>
</evidence>
<evidence type="ECO:0000256" key="11">
    <source>
        <dbReference type="ARBA" id="ARBA00022989"/>
    </source>
</evidence>
<dbReference type="SUPFAM" id="SSF47384">
    <property type="entry name" value="Homodimeric domain of signal transducing histidine kinase"/>
    <property type="match status" value="1"/>
</dbReference>
<dbReference type="PANTHER" id="PTHR45569">
    <property type="entry name" value="SENSOR PROTEIN KDPD"/>
    <property type="match status" value="1"/>
</dbReference>
<dbReference type="SUPFAM" id="SSF55874">
    <property type="entry name" value="ATPase domain of HSP90 chaperone/DNA topoisomerase II/histidine kinase"/>
    <property type="match status" value="1"/>
</dbReference>
<dbReference type="PRINTS" id="PR00344">
    <property type="entry name" value="BCTRLSENSOR"/>
</dbReference>
<keyword evidence="13 15" id="KW-0472">Membrane</keyword>